<dbReference type="InterPro" id="IPR000959">
    <property type="entry name" value="POLO_box_dom"/>
</dbReference>
<sequence length="973" mass="112537">MLIDRGYYKNCGIKIVKISIRIALIDLIIHTLIIISECRGTEIPERLYDSSAGKTYKRMRFFGKDGFAKCYEIVDVATNEVYAGKIVSKKLLMKHNQKENMTQAITIHSSISHPNIVKCHGSFEDNHNIYIVLELCKKGSMMELHKRRKTITESECRYYIYQIIQGVKYLHENRIIHRHLKLSNLFLNDMLHVKIGDFGLATRIEYEGERKKTLCGTPNYIAPEILTKKGHSYEVDIWSIGCIMYTLLVGQRPFETKTLRDTCAKIKKCDYQVPSYLCKSAADMVVSMLRSNPSQRPTIDQLLHSEFLTISPIPIYLPTSCLTMAPRLEIQDTLEHKVANQREPLTELNGIRYDDTCSEATFLKNNLHDTITASAHVYQHNWDYRSDIESLYQQLTKLIEAKPRMLAGNLGDEKNTDPAAQPLFWISKWVDYSDKYGFGYQLCDEGIGVIFNDTTKLILLPNNINVHFIDKDGKETYMTNTDYGKCFEKKMKLLSYFKRYMTERLAKAGANNVNLETDQISRMPHLHLWFRTACAVVMHLTNGTVQLNFSDHMKIILCPHALAQPYRQTQRCSTRLENALEHMRRRSFQKKTNRSYETAQTPYSLYHELYSQREDINTNFYDSRNERQYSDDNQRPNSHLDFISPYSSSNYAQHHYPQINLIDRRIPHKLIIKDVDVEDLKVRLPATSTNTATHWVQVDKCKFSSKNSTLDTRLTFPDLMLSGKVILQPSGGKCNMILRLRHAGIEFRTVPIGYEKVGNEETNRLSGASVRTDSHFTEPGFISVFAHGCQGPTGIKIRRNSRRHFISNEDKLSTPWPLPSESADFLYDIRNQRNRATFMRNMNENGSENLSKDANNFNEFYNFDQNDSQYRRARRQKKLLEPLRDEINFDDDVLNVSDEKLQDLVQPDARAFAVELLSRQDVVNDVNEALSNELEKLFSLGVRGLLTTYMQKALQPAIKETLMENMGYTLSYG</sequence>
<dbReference type="PROSITE" id="PS50078">
    <property type="entry name" value="POLO_BOX"/>
    <property type="match status" value="2"/>
</dbReference>
<reference evidence="14" key="2">
    <citation type="submission" date="2020-05" db="UniProtKB">
        <authorList>
            <consortium name="EnsemblMetazoa"/>
        </authorList>
    </citation>
    <scope>IDENTIFICATION</scope>
    <source>
        <strain evidence="14">IAEA</strain>
    </source>
</reference>
<dbReference type="GO" id="GO:0005634">
    <property type="term" value="C:nucleus"/>
    <property type="evidence" value="ECO:0007669"/>
    <property type="project" value="TreeGrafter"/>
</dbReference>
<dbReference type="GO" id="GO:0007052">
    <property type="term" value="P:mitotic spindle organization"/>
    <property type="evidence" value="ECO:0007669"/>
    <property type="project" value="TreeGrafter"/>
</dbReference>
<dbReference type="InterPro" id="IPR033695">
    <property type="entry name" value="POLO_box_2"/>
</dbReference>
<evidence type="ECO:0000256" key="6">
    <source>
        <dbReference type="ARBA" id="ARBA00022737"/>
    </source>
</evidence>
<dbReference type="Pfam" id="PF00659">
    <property type="entry name" value="POLO_box"/>
    <property type="match status" value="2"/>
</dbReference>
<keyword evidence="8" id="KW-0418">Kinase</keyword>
<keyword evidence="3" id="KW-0963">Cytoplasm</keyword>
<dbReference type="GO" id="GO:0005813">
    <property type="term" value="C:centrosome"/>
    <property type="evidence" value="ECO:0007669"/>
    <property type="project" value="TreeGrafter"/>
</dbReference>
<feature type="domain" description="POLO box" evidence="13">
    <location>
        <begin position="525"/>
        <end position="599"/>
    </location>
</feature>
<organism evidence="14 15">
    <name type="scientific">Glossina palpalis gambiensis</name>
    <dbReference type="NCBI Taxonomy" id="67801"/>
    <lineage>
        <taxon>Eukaryota</taxon>
        <taxon>Metazoa</taxon>
        <taxon>Ecdysozoa</taxon>
        <taxon>Arthropoda</taxon>
        <taxon>Hexapoda</taxon>
        <taxon>Insecta</taxon>
        <taxon>Pterygota</taxon>
        <taxon>Neoptera</taxon>
        <taxon>Endopterygota</taxon>
        <taxon>Diptera</taxon>
        <taxon>Brachycera</taxon>
        <taxon>Muscomorpha</taxon>
        <taxon>Hippoboscoidea</taxon>
        <taxon>Glossinidae</taxon>
        <taxon>Glossina</taxon>
    </lineage>
</organism>
<dbReference type="InterPro" id="IPR033701">
    <property type="entry name" value="POLO_box_1"/>
</dbReference>
<evidence type="ECO:0000256" key="3">
    <source>
        <dbReference type="ARBA" id="ARBA00022490"/>
    </source>
</evidence>
<dbReference type="EMBL" id="JXJN01012899">
    <property type="status" value="NOT_ANNOTATED_CDS"/>
    <property type="molecule type" value="Genomic_DNA"/>
</dbReference>
<name>A0A1B0BEH3_9MUSC</name>
<evidence type="ECO:0000256" key="11">
    <source>
        <dbReference type="ARBA" id="ARBA00048347"/>
    </source>
</evidence>
<evidence type="ECO:0000256" key="4">
    <source>
        <dbReference type="ARBA" id="ARBA00022527"/>
    </source>
</evidence>
<comment type="catalytic activity">
    <reaction evidence="11">
        <text>L-seryl-[protein] + ATP = O-phospho-L-seryl-[protein] + ADP + H(+)</text>
        <dbReference type="Rhea" id="RHEA:17989"/>
        <dbReference type="Rhea" id="RHEA-COMP:9863"/>
        <dbReference type="Rhea" id="RHEA-COMP:11604"/>
        <dbReference type="ChEBI" id="CHEBI:15378"/>
        <dbReference type="ChEBI" id="CHEBI:29999"/>
        <dbReference type="ChEBI" id="CHEBI:30616"/>
        <dbReference type="ChEBI" id="CHEBI:83421"/>
        <dbReference type="ChEBI" id="CHEBI:456216"/>
        <dbReference type="EC" id="2.7.11.21"/>
    </reaction>
</comment>
<keyword evidence="5" id="KW-0808">Transferase</keyword>
<dbReference type="Proteomes" id="UP000092460">
    <property type="component" value="Unassembled WGS sequence"/>
</dbReference>
<dbReference type="EC" id="2.7.11.21" evidence="2"/>
<accession>A0A1B0BEH3</accession>
<evidence type="ECO:0000256" key="10">
    <source>
        <dbReference type="ARBA" id="ARBA00047802"/>
    </source>
</evidence>
<dbReference type="Gene3D" id="3.30.1120.30">
    <property type="entry name" value="POLO box domain"/>
    <property type="match status" value="2"/>
</dbReference>
<reference evidence="15" key="1">
    <citation type="submission" date="2015-01" db="EMBL/GenBank/DDBJ databases">
        <authorList>
            <person name="Aksoy S."/>
            <person name="Warren W."/>
            <person name="Wilson R.K."/>
        </authorList>
    </citation>
    <scope>NUCLEOTIDE SEQUENCE [LARGE SCALE GENOMIC DNA]</scope>
    <source>
        <strain evidence="15">IAEA</strain>
    </source>
</reference>
<dbReference type="SUPFAM" id="SSF56112">
    <property type="entry name" value="Protein kinase-like (PK-like)"/>
    <property type="match status" value="1"/>
</dbReference>
<dbReference type="GO" id="GO:0005737">
    <property type="term" value="C:cytoplasm"/>
    <property type="evidence" value="ECO:0007669"/>
    <property type="project" value="UniProtKB-SubCell"/>
</dbReference>
<keyword evidence="7" id="KW-0547">Nucleotide-binding</keyword>
<keyword evidence="4" id="KW-0723">Serine/threonine-protein kinase</keyword>
<dbReference type="InterPro" id="IPR011009">
    <property type="entry name" value="Kinase-like_dom_sf"/>
</dbReference>
<evidence type="ECO:0000256" key="7">
    <source>
        <dbReference type="ARBA" id="ARBA00022741"/>
    </source>
</evidence>
<dbReference type="CDD" id="cd13118">
    <property type="entry name" value="POLO_box_1"/>
    <property type="match status" value="1"/>
</dbReference>
<comment type="subcellular location">
    <subcellularLocation>
        <location evidence="1">Cytoplasm</location>
    </subcellularLocation>
</comment>
<dbReference type="GO" id="GO:0005524">
    <property type="term" value="F:ATP binding"/>
    <property type="evidence" value="ECO:0007669"/>
    <property type="project" value="UniProtKB-KW"/>
</dbReference>
<evidence type="ECO:0000256" key="8">
    <source>
        <dbReference type="ARBA" id="ARBA00022777"/>
    </source>
</evidence>
<dbReference type="CDD" id="cd13117">
    <property type="entry name" value="POLO_box_2"/>
    <property type="match status" value="1"/>
</dbReference>
<evidence type="ECO:0000259" key="12">
    <source>
        <dbReference type="PROSITE" id="PS50011"/>
    </source>
</evidence>
<feature type="domain" description="Protein kinase" evidence="12">
    <location>
        <begin position="56"/>
        <end position="308"/>
    </location>
</feature>
<dbReference type="GO" id="GO:0000922">
    <property type="term" value="C:spindle pole"/>
    <property type="evidence" value="ECO:0007669"/>
    <property type="project" value="TreeGrafter"/>
</dbReference>
<dbReference type="InterPro" id="IPR036947">
    <property type="entry name" value="POLO_box_dom_sf"/>
</dbReference>
<protein>
    <recommendedName>
        <fullName evidence="2">polo kinase</fullName>
        <ecNumber evidence="2">2.7.11.21</ecNumber>
    </recommendedName>
</protein>
<keyword evidence="15" id="KW-1185">Reference proteome</keyword>
<dbReference type="STRING" id="67801.A0A1B0BEH3"/>
<dbReference type="EnsemblMetazoa" id="GPPI027380-RA">
    <property type="protein sequence ID" value="GPPI027380-PA"/>
    <property type="gene ID" value="GPPI027380"/>
</dbReference>
<dbReference type="AlphaFoldDB" id="A0A1B0BEH3"/>
<evidence type="ECO:0000313" key="15">
    <source>
        <dbReference type="Proteomes" id="UP000092460"/>
    </source>
</evidence>
<dbReference type="Gene3D" id="1.10.510.10">
    <property type="entry name" value="Transferase(Phosphotransferase) domain 1"/>
    <property type="match status" value="1"/>
</dbReference>
<keyword evidence="6" id="KW-0677">Repeat</keyword>
<evidence type="ECO:0000259" key="13">
    <source>
        <dbReference type="PROSITE" id="PS50078"/>
    </source>
</evidence>
<dbReference type="FunFam" id="3.30.1120.30:FF:000001">
    <property type="entry name" value="Serine/threonine-protein kinase PLK"/>
    <property type="match status" value="1"/>
</dbReference>
<feature type="domain" description="POLO box" evidence="13">
    <location>
        <begin position="425"/>
        <end position="503"/>
    </location>
</feature>
<dbReference type="VEuPathDB" id="VectorBase:GPPI027380"/>
<dbReference type="SUPFAM" id="SSF82615">
    <property type="entry name" value="Polo-box domain"/>
    <property type="match status" value="2"/>
</dbReference>
<dbReference type="CDD" id="cd14099">
    <property type="entry name" value="STKc_PLK"/>
    <property type="match status" value="1"/>
</dbReference>
<evidence type="ECO:0000256" key="5">
    <source>
        <dbReference type="ARBA" id="ARBA00022679"/>
    </source>
</evidence>
<dbReference type="InterPro" id="IPR000719">
    <property type="entry name" value="Prot_kinase_dom"/>
</dbReference>
<dbReference type="GO" id="GO:0000776">
    <property type="term" value="C:kinetochore"/>
    <property type="evidence" value="ECO:0007669"/>
    <property type="project" value="TreeGrafter"/>
</dbReference>
<dbReference type="Pfam" id="PF00069">
    <property type="entry name" value="Pkinase"/>
    <property type="match status" value="1"/>
</dbReference>
<evidence type="ECO:0000256" key="2">
    <source>
        <dbReference type="ARBA" id="ARBA00012424"/>
    </source>
</evidence>
<dbReference type="Gene3D" id="3.30.200.20">
    <property type="entry name" value="Phosphorylase Kinase, domain 1"/>
    <property type="match status" value="1"/>
</dbReference>
<dbReference type="PANTHER" id="PTHR24345">
    <property type="entry name" value="SERINE/THREONINE-PROTEIN KINASE PLK"/>
    <property type="match status" value="1"/>
</dbReference>
<dbReference type="GO" id="GO:0004674">
    <property type="term" value="F:protein serine/threonine kinase activity"/>
    <property type="evidence" value="ECO:0007669"/>
    <property type="project" value="UniProtKB-KW"/>
</dbReference>
<comment type="catalytic activity">
    <reaction evidence="10">
        <text>L-threonyl-[protein] + ATP = O-phospho-L-threonyl-[protein] + ADP + H(+)</text>
        <dbReference type="Rhea" id="RHEA:46608"/>
        <dbReference type="Rhea" id="RHEA-COMP:11060"/>
        <dbReference type="Rhea" id="RHEA-COMP:11605"/>
        <dbReference type="ChEBI" id="CHEBI:15378"/>
        <dbReference type="ChEBI" id="CHEBI:30013"/>
        <dbReference type="ChEBI" id="CHEBI:30616"/>
        <dbReference type="ChEBI" id="CHEBI:61977"/>
        <dbReference type="ChEBI" id="CHEBI:456216"/>
        <dbReference type="EC" id="2.7.11.21"/>
    </reaction>
</comment>
<evidence type="ECO:0000256" key="1">
    <source>
        <dbReference type="ARBA" id="ARBA00004496"/>
    </source>
</evidence>
<dbReference type="FunFam" id="3.30.200.20:FF:000284">
    <property type="entry name" value="Serine/threonine-protein kinase PLK"/>
    <property type="match status" value="1"/>
</dbReference>
<dbReference type="PROSITE" id="PS50011">
    <property type="entry name" value="PROTEIN_KINASE_DOM"/>
    <property type="match status" value="1"/>
</dbReference>
<dbReference type="PANTHER" id="PTHR24345:SF93">
    <property type="entry name" value="SERINE_THREONINE-PROTEIN KINASE PLK1"/>
    <property type="match status" value="1"/>
</dbReference>
<keyword evidence="9" id="KW-0067">ATP-binding</keyword>
<proteinExistence type="predicted"/>
<evidence type="ECO:0000313" key="14">
    <source>
        <dbReference type="EnsemblMetazoa" id="GPPI027380-PA"/>
    </source>
</evidence>
<dbReference type="FunFam" id="1.10.510.10:FF:000311">
    <property type="entry name" value="Serine/threonine-protein kinase PLK"/>
    <property type="match status" value="1"/>
</dbReference>
<evidence type="ECO:0000256" key="9">
    <source>
        <dbReference type="ARBA" id="ARBA00022840"/>
    </source>
</evidence>